<dbReference type="Pfam" id="PF03706">
    <property type="entry name" value="LPG_synthase_TM"/>
    <property type="match status" value="1"/>
</dbReference>
<evidence type="ECO:0000256" key="2">
    <source>
        <dbReference type="ARBA" id="ARBA00022475"/>
    </source>
</evidence>
<dbReference type="GO" id="GO:0005886">
    <property type="term" value="C:plasma membrane"/>
    <property type="evidence" value="ECO:0007669"/>
    <property type="project" value="UniProtKB-SubCell"/>
</dbReference>
<keyword evidence="2" id="KW-1003">Cell membrane</keyword>
<evidence type="ECO:0000256" key="5">
    <source>
        <dbReference type="ARBA" id="ARBA00023136"/>
    </source>
</evidence>
<organism evidence="7">
    <name type="scientific">marine metagenome</name>
    <dbReference type="NCBI Taxonomy" id="408172"/>
    <lineage>
        <taxon>unclassified sequences</taxon>
        <taxon>metagenomes</taxon>
        <taxon>ecological metagenomes</taxon>
    </lineage>
</organism>
<dbReference type="InterPro" id="IPR022791">
    <property type="entry name" value="L-PG_synthase/AglD"/>
</dbReference>
<keyword evidence="5 6" id="KW-0472">Membrane</keyword>
<keyword evidence="4 6" id="KW-1133">Transmembrane helix</keyword>
<evidence type="ECO:0008006" key="8">
    <source>
        <dbReference type="Google" id="ProtNLM"/>
    </source>
</evidence>
<protein>
    <recommendedName>
        <fullName evidence="8">Flippase-like domain-containing protein</fullName>
    </recommendedName>
</protein>
<proteinExistence type="predicted"/>
<evidence type="ECO:0000313" key="7">
    <source>
        <dbReference type="EMBL" id="SUZ67626.1"/>
    </source>
</evidence>
<feature type="transmembrane region" description="Helical" evidence="6">
    <location>
        <begin position="6"/>
        <end position="22"/>
    </location>
</feature>
<sequence>MVLYVLNWGIYAIAFWLLYLSFGEWRTFLQVGPAFAAAYVVGYLAIFAPAGAGIREGVLVVLLQPIMAGEDATVLAVIARLWTTAIELIPAALLAAGWLGSEGTSEGTGETTS</sequence>
<accession>A0A381PKR4</accession>
<keyword evidence="3 6" id="KW-0812">Transmembrane</keyword>
<evidence type="ECO:0000256" key="6">
    <source>
        <dbReference type="SAM" id="Phobius"/>
    </source>
</evidence>
<gene>
    <name evidence="7" type="ORF">METZ01_LOCUS20480</name>
</gene>
<evidence type="ECO:0000256" key="1">
    <source>
        <dbReference type="ARBA" id="ARBA00004651"/>
    </source>
</evidence>
<dbReference type="AlphaFoldDB" id="A0A381PKR4"/>
<reference evidence="7" key="1">
    <citation type="submission" date="2018-05" db="EMBL/GenBank/DDBJ databases">
        <authorList>
            <person name="Lanie J.A."/>
            <person name="Ng W.-L."/>
            <person name="Kazmierczak K.M."/>
            <person name="Andrzejewski T.M."/>
            <person name="Davidsen T.M."/>
            <person name="Wayne K.J."/>
            <person name="Tettelin H."/>
            <person name="Glass J.I."/>
            <person name="Rusch D."/>
            <person name="Podicherti R."/>
            <person name="Tsui H.-C.T."/>
            <person name="Winkler M.E."/>
        </authorList>
    </citation>
    <scope>NUCLEOTIDE SEQUENCE</scope>
</reference>
<feature type="transmembrane region" description="Helical" evidence="6">
    <location>
        <begin position="34"/>
        <end position="54"/>
    </location>
</feature>
<dbReference type="EMBL" id="UINC01001016">
    <property type="protein sequence ID" value="SUZ67626.1"/>
    <property type="molecule type" value="Genomic_DNA"/>
</dbReference>
<name>A0A381PKR4_9ZZZZ</name>
<evidence type="ECO:0000256" key="4">
    <source>
        <dbReference type="ARBA" id="ARBA00022989"/>
    </source>
</evidence>
<comment type="subcellular location">
    <subcellularLocation>
        <location evidence="1">Cell membrane</location>
        <topology evidence="1">Multi-pass membrane protein</topology>
    </subcellularLocation>
</comment>
<evidence type="ECO:0000256" key="3">
    <source>
        <dbReference type="ARBA" id="ARBA00022692"/>
    </source>
</evidence>